<keyword evidence="3" id="KW-1185">Reference proteome</keyword>
<proteinExistence type="predicted"/>
<accession>A0A895YKN5</accession>
<feature type="region of interest" description="Disordered" evidence="1">
    <location>
        <begin position="1"/>
        <end position="29"/>
    </location>
</feature>
<dbReference type="RefSeq" id="WP_239678809.1">
    <property type="nucleotide sequence ID" value="NZ_CP070499.1"/>
</dbReference>
<reference evidence="2" key="1">
    <citation type="submission" date="2021-02" db="EMBL/GenBank/DDBJ databases">
        <title>Natrosporangium hydrolyticum gen. nov., sp. nov, a haloalkaliphilic actinobacterium from a soda solonchak soil.</title>
        <authorList>
            <person name="Sorokin D.Y."/>
            <person name="Khijniak T.V."/>
            <person name="Zakharycheva A.P."/>
            <person name="Boueva O.V."/>
            <person name="Ariskina E.V."/>
            <person name="Hahnke R.L."/>
            <person name="Bunk B."/>
            <person name="Sproer C."/>
            <person name="Schumann P."/>
            <person name="Evtushenko L.I."/>
            <person name="Kublanov I.V."/>
        </authorList>
    </citation>
    <scope>NUCLEOTIDE SEQUENCE</scope>
    <source>
        <strain evidence="2">DSM 106523</strain>
    </source>
</reference>
<evidence type="ECO:0000313" key="3">
    <source>
        <dbReference type="Proteomes" id="UP000662857"/>
    </source>
</evidence>
<organism evidence="2 3">
    <name type="scientific">Natronosporangium hydrolyticum</name>
    <dbReference type="NCBI Taxonomy" id="2811111"/>
    <lineage>
        <taxon>Bacteria</taxon>
        <taxon>Bacillati</taxon>
        <taxon>Actinomycetota</taxon>
        <taxon>Actinomycetes</taxon>
        <taxon>Micromonosporales</taxon>
        <taxon>Micromonosporaceae</taxon>
        <taxon>Natronosporangium</taxon>
    </lineage>
</organism>
<name>A0A895YKN5_9ACTN</name>
<feature type="compositionally biased region" description="Basic and acidic residues" evidence="1">
    <location>
        <begin position="1"/>
        <end position="18"/>
    </location>
</feature>
<gene>
    <name evidence="2" type="ORF">JQS43_10075</name>
</gene>
<sequence length="60" mass="6283">MAGARRSGEVARVVDGHGRQLPPGVRGKLHPGVGQAARWGYDGRIELLDAAEPAVARHGC</sequence>
<dbReference type="Proteomes" id="UP000662857">
    <property type="component" value="Chromosome"/>
</dbReference>
<evidence type="ECO:0000256" key="1">
    <source>
        <dbReference type="SAM" id="MobiDB-lite"/>
    </source>
</evidence>
<dbReference type="AlphaFoldDB" id="A0A895YKN5"/>
<dbReference type="KEGG" id="nhy:JQS43_10075"/>
<evidence type="ECO:0000313" key="2">
    <source>
        <dbReference type="EMBL" id="QSB16582.1"/>
    </source>
</evidence>
<protein>
    <submittedName>
        <fullName evidence="2">Uncharacterized protein</fullName>
    </submittedName>
</protein>
<dbReference type="EMBL" id="CP070499">
    <property type="protein sequence ID" value="QSB16582.1"/>
    <property type="molecule type" value="Genomic_DNA"/>
</dbReference>